<organism evidence="1 2">
    <name type="scientific">Papaver somniferum</name>
    <name type="common">Opium poppy</name>
    <dbReference type="NCBI Taxonomy" id="3469"/>
    <lineage>
        <taxon>Eukaryota</taxon>
        <taxon>Viridiplantae</taxon>
        <taxon>Streptophyta</taxon>
        <taxon>Embryophyta</taxon>
        <taxon>Tracheophyta</taxon>
        <taxon>Spermatophyta</taxon>
        <taxon>Magnoliopsida</taxon>
        <taxon>Ranunculales</taxon>
        <taxon>Papaveraceae</taxon>
        <taxon>Papaveroideae</taxon>
        <taxon>Papaver</taxon>
    </lineage>
</organism>
<dbReference type="Gramene" id="RZC59796">
    <property type="protein sequence ID" value="RZC59796"/>
    <property type="gene ID" value="C5167_007103"/>
</dbReference>
<dbReference type="Proteomes" id="UP000316621">
    <property type="component" value="Chromosome 4"/>
</dbReference>
<evidence type="ECO:0000313" key="2">
    <source>
        <dbReference type="Proteomes" id="UP000316621"/>
    </source>
</evidence>
<proteinExistence type="predicted"/>
<name>A0A4Y7JGY3_PAPSO</name>
<sequence>MGVEPRVYVNGVYSRLRSSVQISQYYQENVLTGLSTNDVSFRCFCVGENVSDL</sequence>
<protein>
    <submittedName>
        <fullName evidence="1">Uncharacterized protein</fullName>
    </submittedName>
</protein>
<reference evidence="1 2" key="1">
    <citation type="journal article" date="2018" name="Science">
        <title>The opium poppy genome and morphinan production.</title>
        <authorList>
            <person name="Guo L."/>
            <person name="Winzer T."/>
            <person name="Yang X."/>
            <person name="Li Y."/>
            <person name="Ning Z."/>
            <person name="He Z."/>
            <person name="Teodor R."/>
            <person name="Lu Y."/>
            <person name="Bowser T.A."/>
            <person name="Graham I.A."/>
            <person name="Ye K."/>
        </authorList>
    </citation>
    <scope>NUCLEOTIDE SEQUENCE [LARGE SCALE GENOMIC DNA]</scope>
    <source>
        <strain evidence="2">cv. HN1</strain>
        <tissue evidence="1">Leaves</tissue>
    </source>
</reference>
<keyword evidence="2" id="KW-1185">Reference proteome</keyword>
<gene>
    <name evidence="1" type="ORF">C5167_007103</name>
</gene>
<accession>A0A4Y7JGY3</accession>
<dbReference type="AlphaFoldDB" id="A0A4Y7JGY3"/>
<dbReference type="EMBL" id="CM010718">
    <property type="protein sequence ID" value="RZC59796.1"/>
    <property type="molecule type" value="Genomic_DNA"/>
</dbReference>
<evidence type="ECO:0000313" key="1">
    <source>
        <dbReference type="EMBL" id="RZC59796.1"/>
    </source>
</evidence>